<proteinExistence type="predicted"/>
<dbReference type="KEGG" id="acij:JS278_01697"/>
<evidence type="ECO:0000256" key="4">
    <source>
        <dbReference type="ARBA" id="ARBA00023163"/>
    </source>
</evidence>
<dbReference type="Proteomes" id="UP000251995">
    <property type="component" value="Chromosome"/>
</dbReference>
<feature type="domain" description="HTH tetR-type" evidence="6">
    <location>
        <begin position="28"/>
        <end position="88"/>
    </location>
</feature>
<reference evidence="7 8" key="1">
    <citation type="submission" date="2017-12" db="EMBL/GenBank/DDBJ databases">
        <title>The whole genome sequence of the Acidipropionibacterium virtanenii sp. nov. type strain JS278.</title>
        <authorList>
            <person name="Laine P."/>
            <person name="Deptula P."/>
            <person name="Varmanen P."/>
            <person name="Auvinen P."/>
        </authorList>
    </citation>
    <scope>NUCLEOTIDE SEQUENCE [LARGE SCALE GENOMIC DNA]</scope>
    <source>
        <strain evidence="7 8">JS278</strain>
    </source>
</reference>
<dbReference type="InterPro" id="IPR009057">
    <property type="entry name" value="Homeodomain-like_sf"/>
</dbReference>
<dbReference type="Gene3D" id="1.10.357.10">
    <property type="entry name" value="Tetracycline Repressor, domain 2"/>
    <property type="match status" value="1"/>
</dbReference>
<dbReference type="InterPro" id="IPR036271">
    <property type="entry name" value="Tet_transcr_reg_TetR-rel_C_sf"/>
</dbReference>
<keyword evidence="4" id="KW-0804">Transcription</keyword>
<dbReference type="AlphaFoldDB" id="A0A344UUB2"/>
<dbReference type="InterPro" id="IPR039538">
    <property type="entry name" value="BetI_C"/>
</dbReference>
<keyword evidence="3 5" id="KW-0238">DNA-binding</keyword>
<organism evidence="7 8">
    <name type="scientific">Acidipropionibacterium virtanenii</name>
    <dbReference type="NCBI Taxonomy" id="2057246"/>
    <lineage>
        <taxon>Bacteria</taxon>
        <taxon>Bacillati</taxon>
        <taxon>Actinomycetota</taxon>
        <taxon>Actinomycetes</taxon>
        <taxon>Propionibacteriales</taxon>
        <taxon>Propionibacteriaceae</taxon>
        <taxon>Acidipropionibacterium</taxon>
    </lineage>
</organism>
<dbReference type="InterPro" id="IPR050109">
    <property type="entry name" value="HTH-type_TetR-like_transc_reg"/>
</dbReference>
<accession>A0A344UUB2</accession>
<dbReference type="SUPFAM" id="SSF48498">
    <property type="entry name" value="Tetracyclin repressor-like, C-terminal domain"/>
    <property type="match status" value="1"/>
</dbReference>
<dbReference type="InterPro" id="IPR001647">
    <property type="entry name" value="HTH_TetR"/>
</dbReference>
<evidence type="ECO:0000313" key="7">
    <source>
        <dbReference type="EMBL" id="AXE38860.1"/>
    </source>
</evidence>
<dbReference type="Pfam" id="PF00440">
    <property type="entry name" value="TetR_N"/>
    <property type="match status" value="1"/>
</dbReference>
<evidence type="ECO:0000256" key="3">
    <source>
        <dbReference type="ARBA" id="ARBA00023125"/>
    </source>
</evidence>
<dbReference type="PANTHER" id="PTHR30055:SF234">
    <property type="entry name" value="HTH-TYPE TRANSCRIPTIONAL REGULATOR BETI"/>
    <property type="match status" value="1"/>
</dbReference>
<evidence type="ECO:0000259" key="6">
    <source>
        <dbReference type="PROSITE" id="PS50977"/>
    </source>
</evidence>
<sequence length="229" mass="25198">MKLHNPAVRNKTAHPCYSLSVPRVVDHDERRSEIAETALGVVLRQGLDGVTLRGVASAAGCSTGALRHYFPTQQELQEYVMAAASSRLREGVLARLQGPHPGATMVEQIASVVEEMLPLDQTRRRELELWSALAEWERRNPPEGGSVIWSDRRALYRRCLASLYGYPSAGGLQDATQPHPDDQVEMWAAVLHTFVDGLASQLTDTPGQVSPEEARSLLRRLLASAAPRT</sequence>
<evidence type="ECO:0000256" key="2">
    <source>
        <dbReference type="ARBA" id="ARBA00023015"/>
    </source>
</evidence>
<dbReference type="EMBL" id="CP025198">
    <property type="protein sequence ID" value="AXE38860.1"/>
    <property type="molecule type" value="Genomic_DNA"/>
</dbReference>
<keyword evidence="2" id="KW-0805">Transcription regulation</keyword>
<dbReference type="OrthoDB" id="9816296at2"/>
<keyword evidence="8" id="KW-1185">Reference proteome</keyword>
<dbReference type="GO" id="GO:0000976">
    <property type="term" value="F:transcription cis-regulatory region binding"/>
    <property type="evidence" value="ECO:0007669"/>
    <property type="project" value="TreeGrafter"/>
</dbReference>
<name>A0A344UUB2_9ACTN</name>
<evidence type="ECO:0000256" key="5">
    <source>
        <dbReference type="PROSITE-ProRule" id="PRU00335"/>
    </source>
</evidence>
<dbReference type="Pfam" id="PF13977">
    <property type="entry name" value="TetR_C_6"/>
    <property type="match status" value="1"/>
</dbReference>
<gene>
    <name evidence="7" type="primary">betI_1</name>
    <name evidence="7" type="ORF">JS278_01697</name>
</gene>
<feature type="DNA-binding region" description="H-T-H motif" evidence="5">
    <location>
        <begin position="51"/>
        <end position="70"/>
    </location>
</feature>
<dbReference type="PROSITE" id="PS50977">
    <property type="entry name" value="HTH_TETR_2"/>
    <property type="match status" value="1"/>
</dbReference>
<dbReference type="SUPFAM" id="SSF46689">
    <property type="entry name" value="Homeodomain-like"/>
    <property type="match status" value="1"/>
</dbReference>
<evidence type="ECO:0000313" key="8">
    <source>
        <dbReference type="Proteomes" id="UP000251995"/>
    </source>
</evidence>
<dbReference type="GO" id="GO:0003700">
    <property type="term" value="F:DNA-binding transcription factor activity"/>
    <property type="evidence" value="ECO:0007669"/>
    <property type="project" value="TreeGrafter"/>
</dbReference>
<dbReference type="PANTHER" id="PTHR30055">
    <property type="entry name" value="HTH-TYPE TRANSCRIPTIONAL REGULATOR RUTR"/>
    <property type="match status" value="1"/>
</dbReference>
<protein>
    <submittedName>
        <fullName evidence="7">HTH-type transcriptional regulator BetI</fullName>
    </submittedName>
</protein>
<evidence type="ECO:0000256" key="1">
    <source>
        <dbReference type="ARBA" id="ARBA00022491"/>
    </source>
</evidence>
<keyword evidence="1" id="KW-0678">Repressor</keyword>